<evidence type="ECO:0000256" key="1">
    <source>
        <dbReference type="SAM" id="MobiDB-lite"/>
    </source>
</evidence>
<feature type="region of interest" description="Disordered" evidence="1">
    <location>
        <begin position="187"/>
        <end position="263"/>
    </location>
</feature>
<feature type="region of interest" description="Disordered" evidence="1">
    <location>
        <begin position="289"/>
        <end position="317"/>
    </location>
</feature>
<protein>
    <submittedName>
        <fullName evidence="2">Uncharacterized protein</fullName>
    </submittedName>
</protein>
<dbReference type="EMBL" id="KB565229">
    <property type="protein sequence ID" value="EMP28182.1"/>
    <property type="molecule type" value="Genomic_DNA"/>
</dbReference>
<gene>
    <name evidence="2" type="ORF">UY3_14727</name>
</gene>
<feature type="compositionally biased region" description="Basic residues" evidence="1">
    <location>
        <begin position="1"/>
        <end position="13"/>
    </location>
</feature>
<sequence length="610" mass="66176">MRRAPAPAKHRKLSAPEHQARPRHRLSSSVRPPAQPKGRHGHSSHRRPAPPKAPNADKSGKVMVLALTPAVPAAQAPSSPDLSELSADDGLERITDQPSTPGTFEAAKDLIELWRRAPSRMGRTLWHPCLGCHRGVSRQWCAARGHRPSTALLVGPGRAPTPRTHICQWPRRRQWVSARKHWKGHAALWHHPETSTGKSSDGLCQRTPKDGPGPGNAGTGPSPRPDPGPSPGDTGTTPAPAQPGAARSPAGTDRWHRHGLRDRHCCNPAPTLAAVATHIGPRTAGTLRWAGNSNGGRQAIGPSGPPGPIRSTKGPHPGQVTWCSGPSLHTDARRCQRLQYPGLQYPPRINGSPSPVPSHGLLPRPEPEAPPTGEGEQEDEPEGVEQQQSFLDEVVAGTEVSGPLPIDHRAHQELLCRVAQDLGWQAEEMVEQEDPRVDILSSKGPSRIALPLIKTIQSNYKTIWQTPASRAPTAKGVQRKYFAPSKGYEFLFCHLSPCSLVVSAVNERERHEQQAPAPKAKETKRLDLFGRKVYSSRGLQLRIANKQAILNRPNFNSWVAVGKFKDNLPQGSQQEFTVLVDKGKAVAKISLQASLNSADTAARTIASRWT</sequence>
<name>M7BIX1_CHEMY</name>
<feature type="region of interest" description="Disordered" evidence="1">
    <location>
        <begin position="342"/>
        <end position="386"/>
    </location>
</feature>
<evidence type="ECO:0000313" key="2">
    <source>
        <dbReference type="EMBL" id="EMP28182.1"/>
    </source>
</evidence>
<keyword evidence="3" id="KW-1185">Reference proteome</keyword>
<feature type="compositionally biased region" description="Basic residues" evidence="1">
    <location>
        <begin position="37"/>
        <end position="49"/>
    </location>
</feature>
<dbReference type="AlphaFoldDB" id="M7BIX1"/>
<accession>M7BIX1</accession>
<evidence type="ECO:0000313" key="3">
    <source>
        <dbReference type="Proteomes" id="UP000031443"/>
    </source>
</evidence>
<dbReference type="Gene3D" id="1.10.287.3160">
    <property type="match status" value="1"/>
</dbReference>
<feature type="region of interest" description="Disordered" evidence="1">
    <location>
        <begin position="1"/>
        <end position="62"/>
    </location>
</feature>
<reference evidence="3" key="1">
    <citation type="journal article" date="2013" name="Nat. Genet.">
        <title>The draft genomes of soft-shell turtle and green sea turtle yield insights into the development and evolution of the turtle-specific body plan.</title>
        <authorList>
            <person name="Wang Z."/>
            <person name="Pascual-Anaya J."/>
            <person name="Zadissa A."/>
            <person name="Li W."/>
            <person name="Niimura Y."/>
            <person name="Huang Z."/>
            <person name="Li C."/>
            <person name="White S."/>
            <person name="Xiong Z."/>
            <person name="Fang D."/>
            <person name="Wang B."/>
            <person name="Ming Y."/>
            <person name="Chen Y."/>
            <person name="Zheng Y."/>
            <person name="Kuraku S."/>
            <person name="Pignatelli M."/>
            <person name="Herrero J."/>
            <person name="Beal K."/>
            <person name="Nozawa M."/>
            <person name="Li Q."/>
            <person name="Wang J."/>
            <person name="Zhang H."/>
            <person name="Yu L."/>
            <person name="Shigenobu S."/>
            <person name="Wang J."/>
            <person name="Liu J."/>
            <person name="Flicek P."/>
            <person name="Searle S."/>
            <person name="Wang J."/>
            <person name="Kuratani S."/>
            <person name="Yin Y."/>
            <person name="Aken B."/>
            <person name="Zhang G."/>
            <person name="Irie N."/>
        </authorList>
    </citation>
    <scope>NUCLEOTIDE SEQUENCE [LARGE SCALE GENOMIC DNA]</scope>
</reference>
<proteinExistence type="predicted"/>
<organism evidence="2 3">
    <name type="scientific">Chelonia mydas</name>
    <name type="common">Green sea-turtle</name>
    <name type="synonym">Chelonia agassizi</name>
    <dbReference type="NCBI Taxonomy" id="8469"/>
    <lineage>
        <taxon>Eukaryota</taxon>
        <taxon>Metazoa</taxon>
        <taxon>Chordata</taxon>
        <taxon>Craniata</taxon>
        <taxon>Vertebrata</taxon>
        <taxon>Euteleostomi</taxon>
        <taxon>Archelosauria</taxon>
        <taxon>Testudinata</taxon>
        <taxon>Testudines</taxon>
        <taxon>Cryptodira</taxon>
        <taxon>Durocryptodira</taxon>
        <taxon>Americhelydia</taxon>
        <taxon>Chelonioidea</taxon>
        <taxon>Cheloniidae</taxon>
        <taxon>Chelonia</taxon>
    </lineage>
</organism>
<dbReference type="Proteomes" id="UP000031443">
    <property type="component" value="Unassembled WGS sequence"/>
</dbReference>
<feature type="compositionally biased region" description="Low complexity" evidence="1">
    <location>
        <begin position="231"/>
        <end position="247"/>
    </location>
</feature>